<protein>
    <submittedName>
        <fullName evidence="10">Sialomucin core protein 24</fullName>
    </submittedName>
</protein>
<accession>A0ABQ0F713</accession>
<keyword evidence="4 9" id="KW-0732">Signal</keyword>
<dbReference type="InterPro" id="IPR007947">
    <property type="entry name" value="CD164_MGC24"/>
</dbReference>
<organism evidence="10 11">
    <name type="scientific">Apodemus speciosus</name>
    <name type="common">Large Japanese field mouse</name>
    <dbReference type="NCBI Taxonomy" id="105296"/>
    <lineage>
        <taxon>Eukaryota</taxon>
        <taxon>Metazoa</taxon>
        <taxon>Chordata</taxon>
        <taxon>Craniata</taxon>
        <taxon>Vertebrata</taxon>
        <taxon>Euteleostomi</taxon>
        <taxon>Mammalia</taxon>
        <taxon>Eutheria</taxon>
        <taxon>Euarchontoglires</taxon>
        <taxon>Glires</taxon>
        <taxon>Rodentia</taxon>
        <taxon>Myomorpha</taxon>
        <taxon>Muroidea</taxon>
        <taxon>Muridae</taxon>
        <taxon>Murinae</taxon>
        <taxon>Apodemus</taxon>
    </lineage>
</organism>
<evidence type="ECO:0000256" key="7">
    <source>
        <dbReference type="ARBA" id="ARBA00023180"/>
    </source>
</evidence>
<comment type="subcellular location">
    <subcellularLocation>
        <location evidence="1">Membrane</location>
        <topology evidence="1">Single-pass type I membrane protein</topology>
    </subcellularLocation>
</comment>
<dbReference type="EMBL" id="BAAFST010000010">
    <property type="protein sequence ID" value="GAB1295060.1"/>
    <property type="molecule type" value="Genomic_DNA"/>
</dbReference>
<feature type="region of interest" description="Disordered" evidence="8">
    <location>
        <begin position="144"/>
        <end position="185"/>
    </location>
</feature>
<feature type="compositionally biased region" description="Low complexity" evidence="8">
    <location>
        <begin position="144"/>
        <end position="179"/>
    </location>
</feature>
<dbReference type="Proteomes" id="UP001623349">
    <property type="component" value="Unassembled WGS sequence"/>
</dbReference>
<feature type="signal peptide" evidence="9">
    <location>
        <begin position="1"/>
        <end position="24"/>
    </location>
</feature>
<evidence type="ECO:0000313" key="11">
    <source>
        <dbReference type="Proteomes" id="UP001623349"/>
    </source>
</evidence>
<sequence>MSGASRRLLWAVTCLAALCVPAAQQNSSTAAPNVTETPTPTSKVVPTTTLTPTKPPVRVGVQGFCRTVYSGKMKAKENVAGDWFLEKKFAPFCETCESFNSCVSCINASITNNITCVWIDCQEANKTYCSSESVSNCTWANSTDSCSVVPTSTPVPTNSTAKPTTRPSSPTPAPSVVTSGNWGYL</sequence>
<keyword evidence="6" id="KW-0472">Membrane</keyword>
<name>A0ABQ0F713_APOSI</name>
<reference evidence="10 11" key="1">
    <citation type="submission" date="2024-08" db="EMBL/GenBank/DDBJ databases">
        <title>The draft genome of Apodemus speciosus.</title>
        <authorList>
            <person name="Nabeshima K."/>
            <person name="Suzuki S."/>
            <person name="Onuma M."/>
        </authorList>
    </citation>
    <scope>NUCLEOTIDE SEQUENCE [LARGE SCALE GENOMIC DNA]</scope>
    <source>
        <strain evidence="10">IB14-021</strain>
    </source>
</reference>
<keyword evidence="5" id="KW-1133">Transmembrane helix</keyword>
<evidence type="ECO:0000256" key="8">
    <source>
        <dbReference type="SAM" id="MobiDB-lite"/>
    </source>
</evidence>
<evidence type="ECO:0000256" key="1">
    <source>
        <dbReference type="ARBA" id="ARBA00004479"/>
    </source>
</evidence>
<evidence type="ECO:0000256" key="6">
    <source>
        <dbReference type="ARBA" id="ARBA00023136"/>
    </source>
</evidence>
<evidence type="ECO:0000313" key="10">
    <source>
        <dbReference type="EMBL" id="GAB1295060.1"/>
    </source>
</evidence>
<evidence type="ECO:0000256" key="5">
    <source>
        <dbReference type="ARBA" id="ARBA00022989"/>
    </source>
</evidence>
<gene>
    <name evidence="10" type="ORF">APTSU1_001029400</name>
</gene>
<dbReference type="PANTHER" id="PTHR11337">
    <property type="entry name" value="MUCIN/PORIMIN"/>
    <property type="match status" value="1"/>
</dbReference>
<evidence type="ECO:0000256" key="9">
    <source>
        <dbReference type="SAM" id="SignalP"/>
    </source>
</evidence>
<dbReference type="Pfam" id="PF05283">
    <property type="entry name" value="MGC-24"/>
    <property type="match status" value="1"/>
</dbReference>
<comment type="similarity">
    <text evidence="2">Belongs to the CD164 family.</text>
</comment>
<evidence type="ECO:0000256" key="2">
    <source>
        <dbReference type="ARBA" id="ARBA00005341"/>
    </source>
</evidence>
<evidence type="ECO:0000256" key="4">
    <source>
        <dbReference type="ARBA" id="ARBA00022729"/>
    </source>
</evidence>
<feature type="chain" id="PRO_5045205243" evidence="9">
    <location>
        <begin position="25"/>
        <end position="185"/>
    </location>
</feature>
<dbReference type="PANTHER" id="PTHR11337:SF12">
    <property type="entry name" value="SIALOMUCIN CORE PROTEIN 24"/>
    <property type="match status" value="1"/>
</dbReference>
<comment type="caution">
    <text evidence="10">The sequence shown here is derived from an EMBL/GenBank/DDBJ whole genome shotgun (WGS) entry which is preliminary data.</text>
</comment>
<keyword evidence="3" id="KW-0812">Transmembrane</keyword>
<evidence type="ECO:0000256" key="3">
    <source>
        <dbReference type="ARBA" id="ARBA00022692"/>
    </source>
</evidence>
<keyword evidence="7" id="KW-0325">Glycoprotein</keyword>
<proteinExistence type="inferred from homology"/>
<keyword evidence="11" id="KW-1185">Reference proteome</keyword>